<dbReference type="InterPro" id="IPR001537">
    <property type="entry name" value="SpoU_MeTrfase"/>
</dbReference>
<evidence type="ECO:0000313" key="5">
    <source>
        <dbReference type="Proteomes" id="UP000265419"/>
    </source>
</evidence>
<keyword evidence="5" id="KW-1185">Reference proteome</keyword>
<dbReference type="GO" id="GO:0006396">
    <property type="term" value="P:RNA processing"/>
    <property type="evidence" value="ECO:0007669"/>
    <property type="project" value="InterPro"/>
</dbReference>
<keyword evidence="2 4" id="KW-0808">Transferase</keyword>
<dbReference type="SUPFAM" id="SSF55315">
    <property type="entry name" value="L30e-like"/>
    <property type="match status" value="1"/>
</dbReference>
<dbReference type="InterPro" id="IPR029028">
    <property type="entry name" value="Alpha/beta_knot_MTases"/>
</dbReference>
<sequence length="264" mass="28114">MSMIRIESLDDPRLGDYRGLTDAALAKTRSRFIAESTVVVRRALASGAVPRSFLVDERHGSVVAELAAAHPEAPVFVGEGPVLEALTGFHLHRGALGSFERPAPADLDALLEGARRVVVLEDVAEHTNVGAIFRSAAGLGIDAVLLSPRSADPLYRRAIRVSMGTVFSQPWARLDTWPEGIAALKRHGFEVHALELTDDALSIEELAARGPERLALVLGTEGAGIRPETLEAVDGAVLIPMREGVSSLNVGAAAAVAMWELRAR</sequence>
<dbReference type="PANTHER" id="PTHR43191:SF12">
    <property type="entry name" value="RRNA METHYLASE"/>
    <property type="match status" value="1"/>
</dbReference>
<dbReference type="EMBL" id="QQXK01000015">
    <property type="protein sequence ID" value="RII42153.1"/>
    <property type="molecule type" value="Genomic_DNA"/>
</dbReference>
<dbReference type="RefSeq" id="WP_119424761.1">
    <property type="nucleotide sequence ID" value="NZ_QQXK01000015.1"/>
</dbReference>
<proteinExistence type="predicted"/>
<dbReference type="GO" id="GO:0003723">
    <property type="term" value="F:RNA binding"/>
    <property type="evidence" value="ECO:0007669"/>
    <property type="project" value="InterPro"/>
</dbReference>
<name>A0A399J998_9MICC</name>
<dbReference type="GO" id="GO:0032259">
    <property type="term" value="P:methylation"/>
    <property type="evidence" value="ECO:0007669"/>
    <property type="project" value="UniProtKB-KW"/>
</dbReference>
<dbReference type="InterPro" id="IPR051259">
    <property type="entry name" value="rRNA_Methyltransferase"/>
</dbReference>
<protein>
    <submittedName>
        <fullName evidence="4">RNA methyltransferase</fullName>
    </submittedName>
</protein>
<evidence type="ECO:0000256" key="2">
    <source>
        <dbReference type="ARBA" id="ARBA00022679"/>
    </source>
</evidence>
<dbReference type="Proteomes" id="UP000265419">
    <property type="component" value="Unassembled WGS sequence"/>
</dbReference>
<dbReference type="Pfam" id="PF00588">
    <property type="entry name" value="SpoU_methylase"/>
    <property type="match status" value="1"/>
</dbReference>
<dbReference type="AlphaFoldDB" id="A0A399J998"/>
<dbReference type="GO" id="GO:0008173">
    <property type="term" value="F:RNA methyltransferase activity"/>
    <property type="evidence" value="ECO:0007669"/>
    <property type="project" value="InterPro"/>
</dbReference>
<gene>
    <name evidence="4" type="ORF">DWB68_08770</name>
</gene>
<dbReference type="Gene3D" id="3.30.1330.30">
    <property type="match status" value="1"/>
</dbReference>
<dbReference type="InterPro" id="IPR029026">
    <property type="entry name" value="tRNA_m1G_MTases_N"/>
</dbReference>
<organism evidence="4 5">
    <name type="scientific">Galactobacter valiniphilus</name>
    <dbReference type="NCBI Taxonomy" id="2676122"/>
    <lineage>
        <taxon>Bacteria</taxon>
        <taxon>Bacillati</taxon>
        <taxon>Actinomycetota</taxon>
        <taxon>Actinomycetes</taxon>
        <taxon>Micrococcales</taxon>
        <taxon>Micrococcaceae</taxon>
        <taxon>Galactobacter</taxon>
    </lineage>
</organism>
<keyword evidence="1 4" id="KW-0489">Methyltransferase</keyword>
<dbReference type="CDD" id="cd18095">
    <property type="entry name" value="SpoU-like_rRNA-MTase"/>
    <property type="match status" value="1"/>
</dbReference>
<dbReference type="Gene3D" id="3.40.1280.10">
    <property type="match status" value="1"/>
</dbReference>
<dbReference type="SUPFAM" id="SSF75217">
    <property type="entry name" value="alpha/beta knot"/>
    <property type="match status" value="1"/>
</dbReference>
<evidence type="ECO:0000259" key="3">
    <source>
        <dbReference type="Pfam" id="PF00588"/>
    </source>
</evidence>
<accession>A0A399J998</accession>
<dbReference type="InterPro" id="IPR029064">
    <property type="entry name" value="Ribosomal_eL30-like_sf"/>
</dbReference>
<evidence type="ECO:0000256" key="1">
    <source>
        <dbReference type="ARBA" id="ARBA00022603"/>
    </source>
</evidence>
<comment type="caution">
    <text evidence="4">The sequence shown here is derived from an EMBL/GenBank/DDBJ whole genome shotgun (WGS) entry which is preliminary data.</text>
</comment>
<feature type="domain" description="tRNA/rRNA methyltransferase SpoU type" evidence="3">
    <location>
        <begin position="117"/>
        <end position="259"/>
    </location>
</feature>
<evidence type="ECO:0000313" key="4">
    <source>
        <dbReference type="EMBL" id="RII42153.1"/>
    </source>
</evidence>
<dbReference type="PANTHER" id="PTHR43191">
    <property type="entry name" value="RRNA METHYLTRANSFERASE 3"/>
    <property type="match status" value="1"/>
</dbReference>
<reference evidence="4 5" key="1">
    <citation type="submission" date="2018-07" db="EMBL/GenBank/DDBJ databases">
        <title>Arthrobacter sp. nov., isolated from raw cow's milk with high bacterial count.</title>
        <authorList>
            <person name="Hahne J."/>
            <person name="Isele D."/>
            <person name="Lipski A."/>
        </authorList>
    </citation>
    <scope>NUCLEOTIDE SEQUENCE [LARGE SCALE GENOMIC DNA]</scope>
    <source>
        <strain evidence="4 5">JZ R-35</strain>
    </source>
</reference>